<sequence length="38" mass="4475">MLFIFLLAKKPNNEKQKNLKFILVSVKLKTPPFKNSTR</sequence>
<organism evidence="1 2">
    <name type="scientific">Bathymodiolus thermophilus thioautotrophic gill symbiont</name>
    <dbReference type="NCBI Taxonomy" id="2360"/>
    <lineage>
        <taxon>Bacteria</taxon>
        <taxon>Pseudomonadati</taxon>
        <taxon>Pseudomonadota</taxon>
        <taxon>Gammaproteobacteria</taxon>
        <taxon>sulfur-oxidizing symbionts</taxon>
    </lineage>
</organism>
<keyword evidence="2" id="KW-1185">Reference proteome</keyword>
<evidence type="ECO:0000313" key="2">
    <source>
        <dbReference type="Proteomes" id="UP000643672"/>
    </source>
</evidence>
<evidence type="ECO:0000313" key="1">
    <source>
        <dbReference type="EMBL" id="CAB5505982.1"/>
    </source>
</evidence>
<dbReference type="AlphaFoldDB" id="A0A8H8XFK5"/>
<reference evidence="1 2" key="1">
    <citation type="submission" date="2020-05" db="EMBL/GenBank/DDBJ databases">
        <authorList>
            <person name="Petersen J."/>
            <person name="Sayavedra L."/>
        </authorList>
    </citation>
    <scope>NUCLEOTIDE SEQUENCE [LARGE SCALE GENOMIC DNA]</scope>
    <source>
        <strain evidence="1">B thermophilus SOXS</strain>
    </source>
</reference>
<protein>
    <submittedName>
        <fullName evidence="1">Uncharacterized protein</fullName>
    </submittedName>
</protein>
<comment type="caution">
    <text evidence="1">The sequence shown here is derived from an EMBL/GenBank/DDBJ whole genome shotgun (WGS) entry which is preliminary data.</text>
</comment>
<name>A0A8H8XFK5_9GAMM</name>
<dbReference type="Proteomes" id="UP000643672">
    <property type="component" value="Unassembled WGS sequence"/>
</dbReference>
<dbReference type="EMBL" id="CAESAQ020000095">
    <property type="protein sequence ID" value="CAB5505982.1"/>
    <property type="molecule type" value="Genomic_DNA"/>
</dbReference>
<accession>A0A8H8XFK5</accession>
<proteinExistence type="predicted"/>
<gene>
    <name evidence="1" type="ORF">THERMOS_2221</name>
</gene>